<dbReference type="Pfam" id="PF20415">
    <property type="entry name" value="DUF6699"/>
    <property type="match status" value="1"/>
</dbReference>
<keyword evidence="3" id="KW-1185">Reference proteome</keyword>
<reference evidence="2 3" key="2">
    <citation type="submission" date="2024-01" db="EMBL/GenBank/DDBJ databases">
        <title>Comparative genomics of Cryptococcus and Kwoniella reveals pathogenesis evolution and contrasting modes of karyotype evolution via chromosome fusion or intercentromeric recombination.</title>
        <authorList>
            <person name="Coelho M.A."/>
            <person name="David-Palma M."/>
            <person name="Shea T."/>
            <person name="Bowers K."/>
            <person name="Mcginley-Smith S."/>
            <person name="Mohammad A.W."/>
            <person name="Gnirke A."/>
            <person name="Yurkov A.M."/>
            <person name="Nowrousian M."/>
            <person name="Sun S."/>
            <person name="Cuomo C.A."/>
            <person name="Heitman J."/>
        </authorList>
    </citation>
    <scope>NUCLEOTIDE SEQUENCE [LARGE SCALE GENOMIC DNA]</scope>
    <source>
        <strain evidence="2 3">IND107</strain>
    </source>
</reference>
<evidence type="ECO:0000313" key="2">
    <source>
        <dbReference type="EMBL" id="KAL0255847.1"/>
    </source>
</evidence>
<dbReference type="EMBL" id="ATAM02000001">
    <property type="protein sequence ID" value="KAL0255847.1"/>
    <property type="molecule type" value="Genomic_DNA"/>
</dbReference>
<accession>A0ABR3C5E8</accession>
<dbReference type="RefSeq" id="XP_066617124.1">
    <property type="nucleotide sequence ID" value="XM_066755223.1"/>
</dbReference>
<proteinExistence type="predicted"/>
<organism evidence="2 3">
    <name type="scientific">Cryptococcus tetragattii IND107</name>
    <dbReference type="NCBI Taxonomy" id="1296105"/>
    <lineage>
        <taxon>Eukaryota</taxon>
        <taxon>Fungi</taxon>
        <taxon>Dikarya</taxon>
        <taxon>Basidiomycota</taxon>
        <taxon>Agaricomycotina</taxon>
        <taxon>Tremellomycetes</taxon>
        <taxon>Tremellales</taxon>
        <taxon>Cryptococcaceae</taxon>
        <taxon>Cryptococcus</taxon>
        <taxon>Cryptococcus gattii species complex</taxon>
    </lineage>
</organism>
<reference evidence="3" key="1">
    <citation type="submission" date="2015-01" db="EMBL/GenBank/DDBJ databases">
        <title>The Genome Sequence of Cryptococcus gattii MMRL2647.</title>
        <authorList>
            <consortium name="The Broad Institute Genomics Platform"/>
            <person name="Cuomo C."/>
            <person name="Litvintseva A."/>
            <person name="Chen Y."/>
            <person name="Heitman J."/>
            <person name="Sun S."/>
            <person name="Springer D."/>
            <person name="Dromer F."/>
            <person name="Young S."/>
            <person name="Zeng Q."/>
            <person name="Gargeya S."/>
            <person name="Abouelleil A."/>
            <person name="Alvarado L."/>
            <person name="Chapman S.B."/>
            <person name="Gainer-Dewar J."/>
            <person name="Goldberg J."/>
            <person name="Griggs A."/>
            <person name="Gujja S."/>
            <person name="Hansen M."/>
            <person name="Howarth C."/>
            <person name="Imamovic A."/>
            <person name="Larimer J."/>
            <person name="Murphy C."/>
            <person name="Naylor J."/>
            <person name="Pearson M."/>
            <person name="Priest M."/>
            <person name="Roberts A."/>
            <person name="Saif S."/>
            <person name="Shea T."/>
            <person name="Sykes S."/>
            <person name="Wortman J."/>
            <person name="Nusbaum C."/>
            <person name="Birren B."/>
        </authorList>
    </citation>
    <scope>NUCLEOTIDE SEQUENCE [LARGE SCALE GENOMIC DNA]</scope>
    <source>
        <strain evidence="3">IND107</strain>
    </source>
</reference>
<gene>
    <name evidence="2" type="ORF">I308_100656</name>
</gene>
<name>A0ABR3C5E8_9TREE</name>
<feature type="domain" description="DUF6699" evidence="1">
    <location>
        <begin position="2"/>
        <end position="73"/>
    </location>
</feature>
<protein>
    <recommendedName>
        <fullName evidence="1">DUF6699 domain-containing protein</fullName>
    </recommendedName>
</protein>
<evidence type="ECO:0000313" key="3">
    <source>
        <dbReference type="Proteomes" id="UP000054399"/>
    </source>
</evidence>
<sequence length="99" mass="11609">MGITCEDVLFAIYDFFASPLYVDELGEMHPRAVRIMEQQYFEKRRMGFFDLMEGYRKSDALLGATYFDGIHNDPESVERLKLKYNFHSSNLLLLRLGNC</sequence>
<dbReference type="Proteomes" id="UP000054399">
    <property type="component" value="Unassembled WGS sequence"/>
</dbReference>
<comment type="caution">
    <text evidence="2">The sequence shown here is derived from an EMBL/GenBank/DDBJ whole genome shotgun (WGS) entry which is preliminary data.</text>
</comment>
<dbReference type="InterPro" id="IPR046522">
    <property type="entry name" value="DUF6699"/>
</dbReference>
<dbReference type="GeneID" id="91987514"/>
<evidence type="ECO:0000259" key="1">
    <source>
        <dbReference type="Pfam" id="PF20415"/>
    </source>
</evidence>